<reference evidence="2 3" key="1">
    <citation type="submission" date="2022-10" db="EMBL/GenBank/DDBJ databases">
        <title>The complete genomes of actinobacterial strains from the NBC collection.</title>
        <authorList>
            <person name="Joergensen T.S."/>
            <person name="Alvarez Arevalo M."/>
            <person name="Sterndorff E.B."/>
            <person name="Faurdal D."/>
            <person name="Vuksanovic O."/>
            <person name="Mourched A.-S."/>
            <person name="Charusanti P."/>
            <person name="Shaw S."/>
            <person name="Blin K."/>
            <person name="Weber T."/>
        </authorList>
    </citation>
    <scope>NUCLEOTIDE SEQUENCE [LARGE SCALE GENOMIC DNA]</scope>
    <source>
        <strain evidence="2 3">NBC 01774</strain>
    </source>
</reference>
<dbReference type="RefSeq" id="WP_326617018.1">
    <property type="nucleotide sequence ID" value="NZ_CP109106.1"/>
</dbReference>
<dbReference type="EMBL" id="CP109106">
    <property type="protein sequence ID" value="WSB67684.1"/>
    <property type="molecule type" value="Genomic_DNA"/>
</dbReference>
<evidence type="ECO:0000259" key="1">
    <source>
        <dbReference type="Pfam" id="PF13471"/>
    </source>
</evidence>
<gene>
    <name evidence="2" type="ORF">OG863_06755</name>
</gene>
<organism evidence="2 3">
    <name type="scientific">Streptomyces decoyicus</name>
    <dbReference type="NCBI Taxonomy" id="249567"/>
    <lineage>
        <taxon>Bacteria</taxon>
        <taxon>Bacillati</taxon>
        <taxon>Actinomycetota</taxon>
        <taxon>Actinomycetes</taxon>
        <taxon>Kitasatosporales</taxon>
        <taxon>Streptomycetaceae</taxon>
        <taxon>Streptomyces</taxon>
    </lineage>
</organism>
<dbReference type="NCBIfam" id="NF033537">
    <property type="entry name" value="lasso_biosyn_B2"/>
    <property type="match status" value="1"/>
</dbReference>
<dbReference type="InterPro" id="IPR053521">
    <property type="entry name" value="McjB-like"/>
</dbReference>
<sequence>MARAAVVLAFLLAKLPPRRIRVILRVVRWHAKPTTYEQALAARSDVVAVNARCAGSYCLQRSLATTLLCRARGTWPAWIVGVRTPPFAAHAWVEVGGRPVGEPVESSTYRAILAVRPMSRR</sequence>
<evidence type="ECO:0000313" key="3">
    <source>
        <dbReference type="Proteomes" id="UP001344251"/>
    </source>
</evidence>
<proteinExistence type="predicted"/>
<name>A0ABZ1FC77_9ACTN</name>
<dbReference type="Pfam" id="PF13471">
    <property type="entry name" value="Transglut_core3"/>
    <property type="match status" value="1"/>
</dbReference>
<protein>
    <submittedName>
        <fullName evidence="2">Lasso peptide biosynthesis B2 protein</fullName>
    </submittedName>
</protein>
<evidence type="ECO:0000313" key="2">
    <source>
        <dbReference type="EMBL" id="WSB67684.1"/>
    </source>
</evidence>
<keyword evidence="3" id="KW-1185">Reference proteome</keyword>
<dbReference type="InterPro" id="IPR032708">
    <property type="entry name" value="McjB_C"/>
</dbReference>
<feature type="domain" description="Microcin J25-processing protein McjB C-terminal" evidence="1">
    <location>
        <begin position="4"/>
        <end position="112"/>
    </location>
</feature>
<accession>A0ABZ1FC77</accession>
<dbReference type="Proteomes" id="UP001344251">
    <property type="component" value="Chromosome"/>
</dbReference>